<feature type="domain" description="FAS1" evidence="14">
    <location>
        <begin position="1404"/>
        <end position="1532"/>
    </location>
</feature>
<feature type="domain" description="EGF-like" evidence="13">
    <location>
        <begin position="470"/>
        <end position="510"/>
    </location>
</feature>
<evidence type="ECO:0000256" key="1">
    <source>
        <dbReference type="ARBA" id="ARBA00004479"/>
    </source>
</evidence>
<dbReference type="GO" id="GO:0016020">
    <property type="term" value="C:membrane"/>
    <property type="evidence" value="ECO:0007669"/>
    <property type="project" value="UniProtKB-SubCell"/>
</dbReference>
<evidence type="ECO:0000259" key="15">
    <source>
        <dbReference type="PROSITE" id="PS50963"/>
    </source>
</evidence>
<keyword evidence="17" id="KW-1185">Reference proteome</keyword>
<keyword evidence="5" id="KW-0472">Membrane</keyword>
<feature type="compositionally biased region" description="Polar residues" evidence="12">
    <location>
        <begin position="194"/>
        <end position="207"/>
    </location>
</feature>
<evidence type="ECO:0000313" key="17">
    <source>
        <dbReference type="Proteomes" id="UP000250572"/>
    </source>
</evidence>
<dbReference type="Gene3D" id="2.10.25.10">
    <property type="entry name" value="Laminin"/>
    <property type="match status" value="12"/>
</dbReference>
<dbReference type="InterPro" id="IPR002049">
    <property type="entry name" value="LE_dom"/>
</dbReference>
<dbReference type="PROSITE" id="PS01241">
    <property type="entry name" value="LINK_1"/>
    <property type="match status" value="1"/>
</dbReference>
<evidence type="ECO:0000256" key="12">
    <source>
        <dbReference type="SAM" id="MobiDB-lite"/>
    </source>
</evidence>
<dbReference type="SMART" id="SM00181">
    <property type="entry name" value="EGF"/>
    <property type="match status" value="21"/>
</dbReference>
<comment type="caution">
    <text evidence="10">Lacks conserved residue(s) required for the propagation of feature annotation.</text>
</comment>
<dbReference type="PROSITE" id="PS50026">
    <property type="entry name" value="EGF_3"/>
    <property type="match status" value="14"/>
</dbReference>
<dbReference type="Gene3D" id="3.10.100.10">
    <property type="entry name" value="Mannose-Binding Protein A, subunit A"/>
    <property type="match status" value="1"/>
</dbReference>
<feature type="disulfide bond" evidence="10">
    <location>
        <begin position="500"/>
        <end position="509"/>
    </location>
</feature>
<keyword evidence="7" id="KW-0675">Receptor</keyword>
<dbReference type="Pfam" id="PF00193">
    <property type="entry name" value="Xlink"/>
    <property type="match status" value="1"/>
</dbReference>
<dbReference type="SUPFAM" id="SSF56436">
    <property type="entry name" value="C-type lectin-like"/>
    <property type="match status" value="1"/>
</dbReference>
<evidence type="ECO:0000313" key="16">
    <source>
        <dbReference type="EMBL" id="PWA18308.1"/>
    </source>
</evidence>
<dbReference type="FunFam" id="3.10.100.10:FF:000001">
    <property type="entry name" value="Hyaluronan proteoglycan link protein 1"/>
    <property type="match status" value="1"/>
</dbReference>
<dbReference type="InterPro" id="IPR000742">
    <property type="entry name" value="EGF"/>
</dbReference>
<feature type="compositionally biased region" description="Basic and acidic residues" evidence="12">
    <location>
        <begin position="2805"/>
        <end position="2815"/>
    </location>
</feature>
<feature type="domain" description="EGF-like" evidence="13">
    <location>
        <begin position="1879"/>
        <end position="1918"/>
    </location>
</feature>
<dbReference type="InterPro" id="IPR036378">
    <property type="entry name" value="FAS1_dom_sf"/>
</dbReference>
<feature type="domain" description="FAS1" evidence="14">
    <location>
        <begin position="760"/>
        <end position="893"/>
    </location>
</feature>
<dbReference type="InterPro" id="IPR000538">
    <property type="entry name" value="Link_dom"/>
</dbReference>
<dbReference type="SMART" id="SM00554">
    <property type="entry name" value="FAS1"/>
    <property type="match status" value="6"/>
</dbReference>
<feature type="domain" description="FAS1" evidence="14">
    <location>
        <begin position="1539"/>
        <end position="1667"/>
    </location>
</feature>
<dbReference type="SMART" id="SM00445">
    <property type="entry name" value="LINK"/>
    <property type="match status" value="1"/>
</dbReference>
<dbReference type="PANTHER" id="PTHR24038">
    <property type="entry name" value="STABILIN"/>
    <property type="match status" value="1"/>
</dbReference>
<evidence type="ECO:0000259" key="14">
    <source>
        <dbReference type="PROSITE" id="PS50213"/>
    </source>
</evidence>
<sequence>MEVLIRSGSAGHCWSTALLVIQEPGGSLETASRQDLLFLQVFSAGRVHLEKNLRPNMETFSFAADVVVVLLQTEYKLNVHPSTRLLVLILLDLQTADMAPRLLLCCPSLLANFTDILGFISATYSLELLSLCYNAVMRYFNVVSVHIQCYLEQVGRIGGSGGPVRSEQLQVFICSMLLRLEGVKLGTQTEDESSVGQTDESSVGQTDESWRPESSESAGRRLSAMTEVQPEAPGGRQVLNIHSRVKVHPWTQNREETRADREAGGGESPEKSRSDRVGQQTGAEPEEMEVLLSFQLLVLMMTAAASQQRAEQNLKEAPMERGTGPEPQKTAGRFWAVQLDPLGPISDTVRWRFWADPIQKISSKGARGSFSSRADGESVIPAPSYCYWGSEQNFCSNSTVLRTQMACHSCTLSAYIPCPIGFRKSLGSLAFGCKYQILTSNPTLTMSGCSFQCRQQVEVKSCCPGYWGPDCMECPDRADRPCSGRGVCSDGLGGNGTCSCQVGFAGTACEDCSPGRYGPTCSSGTVTFFHPDPGRYRQYSLPAVVGSASECSCVHGLCGSGLKGDGRCTCFSGYRGYGPLLDLRHRVSFSLDLSVLTRFLSSRTSRVCGPRLPAELPLHGRSSDRTAAKNPCLRPVCHSRASCAHTGPDQHHCTCNHGYSGDGQICMPIDPCQTQNGGCSASTTRCIYDGPGKSHCECLPGFETLADGSCNLKDICKPDSCHQNANCSMVGPGQVQCACLQGYIGNGKVCFGNIMERLGELNTQPGKEWSGQLSNAISLFDSLSWPLQNLGPFTVFVPVNRGFKGNSMQTLTADLSKAKYLCKMHLVAGSMLSSTLMKTDVFYTLSGKAGETETSDRGSQIKIRIHGSRRRGEVIKSDLAASNGVIHIITKLMDSVPATVESRPDENLMKIISDYGKLETFKSLLEQADLASVMDLPQPVTVFTPTTEAFNGMKEGHLRFLRSTEGRSKLTEFLRNHIVPSTSVSTGCMSQSALLSTLIVVRSAVLQLEVYNIVSSPTIVTMANQVLVINGQILVNGAAVLEAAVEAKNGRLYVMNGVLTPPSIQPLLPHRCDITETKIIRGECVSCTKVHLFQCSSGVYTGNSNSGCLYNLSFDKSPIKVPGRGCTPLCSANITTPACCKGFYGPDCAPCPGGFNTPCSGHGQCMEGIRGNGSCICEPNFRGSRCQYCSSFDKYGPNCDRICPCVHGQCDNRPDSDGRCKLDSCLRGFTGRFCERQTSVCGGLAQFCHAHADCDFTDGSPRCVCKAGFQGDGITCVESDPCAPPLRGGCSVNAKCIKTGPGTHTCQCLTGWTEDGNECQPINNCDGPDGGGCHPNASCIYVGPGQSDCACKAGYMGNGHACEPVNQCVTANGGCHFRASCLLLSSQWTCVCDDGYVGDGLLCYGTIDQELMVLQDASDFFHWTTDSGLSRSLSDQNLTLLVPTSAAVAQMSPEDRSFWTLKGNLPSLIRNHVLPAVFSSSTLRNISSVTSLLTSSLPVSTSQEITSVGGATIIASDSAATNGLIHLIDKVLVPDKKLSEGLLAVLALRPEFSLFRSYLIEYNLTKEIERAEEFTLFAPTDAAITQYLQQVAAPALDSNTTRYHVVLAERLLKTDLQPGGYRETLLGFPFQIGIYPRNGKLFVNDAQINSSNLLCGKGVIHGLSAVLHINRNRCDKLTYSKVKGPCGNCLLPKKQKCPIGTDHDKSVRMRSCLYRHVIEGESHMTIGCIATCLWKNIERRCCEGFFGEQCEPCPGPKGQACFGNGRCLDGVSGTGVCQCNKDFHGTACESCQSGKYGVHCDQDCRCQNGLCNEGLNGDGTCECDVGWRGVHCDEKIESKADELCGSVKCHSSANCVVQTSGSGCLCAAGFEGNGTFCKAVDPCLVKNGGCSLYGVCKRTRPGSRDCVCGRGYTGDGFVCVEINPCLKGNGGCHAKAECIHVGPNKTSCVCSKGYSGDGQNCTIVNLCIKKNGGCHQFAQCNMTGPSIRTCTCSENFVGDGFKCKSTVDRMMEITLKGRGPFTVFAPNAQAIKSNNSLVSSILKHRETFANMLRGHIVMCHTLLPDNLNQTRNLTSLSGLVLTTRSTQGKITINEANLTNSDDISVNGIIHEIDSILLPPSLNRDNVLLIPNPTKVNLTDVAERHGYKTFYKLLKDTGVMDSIDNVIFHPVTIFLPSDDVMASLPQQQKEFLFNQQNRPQLQEYLKYHVMISQKVYAEGLIYLESGRTLQGSALSFSCGGPDKIVNTAEKETIEEEEEVKLSSESVAVLVDQGEIYVNDGSCRITERHLVFRAGIAYGIDCLLIPPSLGGRCDEQTVLDLKMNCGPCTRTATVCPRGTVKKEVENCDLPTLFVSKNSGCQPTCTINFWHPKCCSGFYGRDCLGERSNFHCCGQIGYDWLSSFVLTEMLWLNRGKCDDGHLGSGTCTCDTGFKGTACEMCRDGFYGPGCKACNCSDHGSCDDGLRGTGLCFCEEGWTGERCDIQQTEVFQCSPPCSPKAVCQENNTCICRPFHAGDGLTCTVVDMCKIWNGGCAREAKCSQREEKVSCTCPQDYSGDGFTCLPVDPCASGDNGGCNEHATCTMTAPGKKRCTCKDNYIGDGVSCELKELPISRCLLDNGGCHPDATCTDLHFEDATLGVFHYRSAKGQYKLDYTAAQQGCRAEGATLANYTQLSYAQQGGLNMCAAGWLDQARVAYPTTYFNPNCGLGHVGIVDYGTRKNLSETWDAFCYRMKGERRTCSEVELLISHSIKATERYQNRSAPPAQLGQSICTAVPSVLTEGTYPTHLEVVELEGFAAVVVEPVSNKDGSHHQKDQQNHSHSHPSPVG</sequence>
<protein>
    <recommendedName>
        <fullName evidence="18">Stabilin-2</fullName>
    </recommendedName>
</protein>
<keyword evidence="8" id="KW-0325">Glycoprotein</keyword>
<dbReference type="SUPFAM" id="SSF82153">
    <property type="entry name" value="FAS1 domain"/>
    <property type="match status" value="6"/>
</dbReference>
<dbReference type="Pfam" id="PF02469">
    <property type="entry name" value="Fasciclin"/>
    <property type="match status" value="6"/>
</dbReference>
<keyword evidence="4" id="KW-1133">Transmembrane helix</keyword>
<feature type="region of interest" description="Disordered" evidence="12">
    <location>
        <begin position="2802"/>
        <end position="2825"/>
    </location>
</feature>
<dbReference type="SUPFAM" id="SSF57184">
    <property type="entry name" value="Growth factor receptor domain"/>
    <property type="match status" value="1"/>
</dbReference>
<feature type="domain" description="EGF-like" evidence="13">
    <location>
        <begin position="2520"/>
        <end position="2558"/>
    </location>
</feature>
<feature type="domain" description="EGF-like" evidence="13">
    <location>
        <begin position="1796"/>
        <end position="1833"/>
    </location>
</feature>
<feature type="domain" description="FAS1" evidence="14">
    <location>
        <begin position="905"/>
        <end position="1059"/>
    </location>
</feature>
<feature type="disulfide bond" evidence="11">
    <location>
        <begin position="2682"/>
        <end position="2703"/>
    </location>
</feature>
<gene>
    <name evidence="16" type="ORF">CCH79_00020188</name>
</gene>
<dbReference type="FunFam" id="2.30.180.10:FF:000018">
    <property type="entry name" value="Stabilin 2"/>
    <property type="match status" value="1"/>
</dbReference>
<evidence type="ECO:0000256" key="3">
    <source>
        <dbReference type="ARBA" id="ARBA00022692"/>
    </source>
</evidence>
<feature type="disulfide bond" evidence="10">
    <location>
        <begin position="1804"/>
        <end position="1821"/>
    </location>
</feature>
<dbReference type="SMART" id="SM00179">
    <property type="entry name" value="EGF_CA"/>
    <property type="match status" value="5"/>
</dbReference>
<feature type="domain" description="Link" evidence="15">
    <location>
        <begin position="2636"/>
        <end position="2729"/>
    </location>
</feature>
<proteinExistence type="predicted"/>
<feature type="domain" description="EGF-like" evidence="13">
    <location>
        <begin position="1147"/>
        <end position="1187"/>
    </location>
</feature>
<accession>A0A315V5R7</accession>
<feature type="disulfide bond" evidence="10">
    <location>
        <begin position="1177"/>
        <end position="1186"/>
    </location>
</feature>
<feature type="domain" description="EGF-like" evidence="13">
    <location>
        <begin position="1921"/>
        <end position="1962"/>
    </location>
</feature>
<dbReference type="PANTHER" id="PTHR24038:SF0">
    <property type="entry name" value="STABILIN-2"/>
    <property type="match status" value="1"/>
</dbReference>
<dbReference type="PROSITE" id="PS00022">
    <property type="entry name" value="EGF_1"/>
    <property type="match status" value="6"/>
</dbReference>
<keyword evidence="9" id="KW-0424">Laminin EGF-like domain</keyword>
<comment type="subcellular location">
    <subcellularLocation>
        <location evidence="1">Membrane</location>
        <topology evidence="1">Single-pass type I membrane protein</topology>
    </subcellularLocation>
</comment>
<dbReference type="InterPro" id="IPR000782">
    <property type="entry name" value="FAS1_domain"/>
</dbReference>
<dbReference type="GO" id="GO:0005540">
    <property type="term" value="F:hyaluronic acid binding"/>
    <property type="evidence" value="ECO:0007669"/>
    <property type="project" value="InterPro"/>
</dbReference>
<dbReference type="InterPro" id="IPR056806">
    <property type="entry name" value="EGF_STAB1-2"/>
</dbReference>
<evidence type="ECO:0000256" key="5">
    <source>
        <dbReference type="ARBA" id="ARBA00023136"/>
    </source>
</evidence>
<dbReference type="InterPro" id="IPR009030">
    <property type="entry name" value="Growth_fac_rcpt_cys_sf"/>
</dbReference>
<dbReference type="GO" id="GO:0005509">
    <property type="term" value="F:calcium ion binding"/>
    <property type="evidence" value="ECO:0007669"/>
    <property type="project" value="InterPro"/>
</dbReference>
<dbReference type="Pfam" id="PF12947">
    <property type="entry name" value="EGF_3"/>
    <property type="match status" value="9"/>
</dbReference>
<evidence type="ECO:0000256" key="11">
    <source>
        <dbReference type="PROSITE-ProRule" id="PRU00323"/>
    </source>
</evidence>
<feature type="disulfide bond" evidence="10">
    <location>
        <begin position="2470"/>
        <end position="2479"/>
    </location>
</feature>
<evidence type="ECO:0000259" key="13">
    <source>
        <dbReference type="PROSITE" id="PS50026"/>
    </source>
</evidence>
<dbReference type="PROSITE" id="PS50963">
    <property type="entry name" value="LINK_2"/>
    <property type="match status" value="1"/>
</dbReference>
<feature type="region of interest" description="Disordered" evidence="12">
    <location>
        <begin position="309"/>
        <end position="328"/>
    </location>
</feature>
<feature type="domain" description="EGF-like" evidence="13">
    <location>
        <begin position="1321"/>
        <end position="1363"/>
    </location>
</feature>
<comment type="caution">
    <text evidence="16">The sequence shown here is derived from an EMBL/GenBank/DDBJ whole genome shotgun (WGS) entry which is preliminary data.</text>
</comment>
<evidence type="ECO:0000256" key="8">
    <source>
        <dbReference type="ARBA" id="ARBA00023180"/>
    </source>
</evidence>
<feature type="domain" description="FAS1" evidence="14">
    <location>
        <begin position="2133"/>
        <end position="2302"/>
    </location>
</feature>
<keyword evidence="2 10" id="KW-0245">EGF-like domain</keyword>
<feature type="domain" description="EGF-like" evidence="13">
    <location>
        <begin position="1237"/>
        <end position="1277"/>
    </location>
</feature>
<feature type="domain" description="EGF-like" evidence="13">
    <location>
        <begin position="628"/>
        <end position="667"/>
    </location>
</feature>
<dbReference type="EMBL" id="NHOQ01002318">
    <property type="protein sequence ID" value="PWA18308.1"/>
    <property type="molecule type" value="Genomic_DNA"/>
</dbReference>
<keyword evidence="3" id="KW-0812">Transmembrane</keyword>
<reference evidence="16 17" key="1">
    <citation type="journal article" date="2018" name="G3 (Bethesda)">
        <title>A High-Quality Reference Genome for the Invasive Mosquitofish Gambusia affinis Using a Chicago Library.</title>
        <authorList>
            <person name="Hoffberg S.L."/>
            <person name="Troendle N.J."/>
            <person name="Glenn T.C."/>
            <person name="Mahmud O."/>
            <person name="Louha S."/>
            <person name="Chalopin D."/>
            <person name="Bennetzen J.L."/>
            <person name="Mauricio R."/>
        </authorList>
    </citation>
    <scope>NUCLEOTIDE SEQUENCE [LARGE SCALE GENOMIC DNA]</scope>
    <source>
        <strain evidence="16">NE01/NJP1002.9</strain>
        <tissue evidence="16">Muscle</tissue>
    </source>
</reference>
<feature type="domain" description="EGF-like" evidence="13">
    <location>
        <begin position="2561"/>
        <end position="2603"/>
    </location>
</feature>
<feature type="disulfide bond" evidence="11">
    <location>
        <begin position="2658"/>
        <end position="2727"/>
    </location>
</feature>
<dbReference type="InterPro" id="IPR016187">
    <property type="entry name" value="CTDL_fold"/>
</dbReference>
<dbReference type="PROSITE" id="PS01186">
    <property type="entry name" value="EGF_2"/>
    <property type="match status" value="11"/>
</dbReference>
<feature type="compositionally biased region" description="Basic and acidic residues" evidence="12">
    <location>
        <begin position="253"/>
        <end position="276"/>
    </location>
</feature>
<evidence type="ECO:0000256" key="4">
    <source>
        <dbReference type="ARBA" id="ARBA00022989"/>
    </source>
</evidence>
<name>A0A315V5R7_GAMAF</name>
<feature type="disulfide bond" evidence="10">
    <location>
        <begin position="1823"/>
        <end position="1832"/>
    </location>
</feature>
<dbReference type="FunFam" id="2.10.25.10:FF:000040">
    <property type="entry name" value="Stabilin 2"/>
    <property type="match status" value="5"/>
</dbReference>
<feature type="domain" description="FAS1" evidence="14">
    <location>
        <begin position="1990"/>
        <end position="2116"/>
    </location>
</feature>
<evidence type="ECO:0000256" key="10">
    <source>
        <dbReference type="PROSITE-ProRule" id="PRU00076"/>
    </source>
</evidence>
<dbReference type="GO" id="GO:0007155">
    <property type="term" value="P:cell adhesion"/>
    <property type="evidence" value="ECO:0007669"/>
    <property type="project" value="InterPro"/>
</dbReference>
<dbReference type="Gene3D" id="2.30.180.10">
    <property type="entry name" value="FAS1 domain"/>
    <property type="match status" value="6"/>
</dbReference>
<feature type="domain" description="EGF-like" evidence="13">
    <location>
        <begin position="1751"/>
        <end position="1789"/>
    </location>
</feature>
<organism evidence="16 17">
    <name type="scientific">Gambusia affinis</name>
    <name type="common">Western mosquitofish</name>
    <name type="synonym">Heterandria affinis</name>
    <dbReference type="NCBI Taxonomy" id="33528"/>
    <lineage>
        <taxon>Eukaryota</taxon>
        <taxon>Metazoa</taxon>
        <taxon>Chordata</taxon>
        <taxon>Craniata</taxon>
        <taxon>Vertebrata</taxon>
        <taxon>Euteleostomi</taxon>
        <taxon>Actinopterygii</taxon>
        <taxon>Neopterygii</taxon>
        <taxon>Teleostei</taxon>
        <taxon>Neoteleostei</taxon>
        <taxon>Acanthomorphata</taxon>
        <taxon>Ovalentaria</taxon>
        <taxon>Atherinomorphae</taxon>
        <taxon>Cyprinodontiformes</taxon>
        <taxon>Poeciliidae</taxon>
        <taxon>Poeciliinae</taxon>
        <taxon>Gambusia</taxon>
    </lineage>
</organism>
<feature type="domain" description="EGF-like" evidence="13">
    <location>
        <begin position="1278"/>
        <end position="1320"/>
    </location>
</feature>
<dbReference type="PROSITE" id="PS50213">
    <property type="entry name" value="FAS1"/>
    <property type="match status" value="6"/>
</dbReference>
<feature type="region of interest" description="Disordered" evidence="12">
    <location>
        <begin position="188"/>
        <end position="285"/>
    </location>
</feature>
<keyword evidence="6 10" id="KW-1015">Disulfide bond</keyword>
<dbReference type="Gene3D" id="2.170.300.10">
    <property type="entry name" value="Tie2 ligand-binding domain superfamily"/>
    <property type="match status" value="1"/>
</dbReference>
<evidence type="ECO:0008006" key="18">
    <source>
        <dbReference type="Google" id="ProtNLM"/>
    </source>
</evidence>
<dbReference type="Proteomes" id="UP000250572">
    <property type="component" value="Unassembled WGS sequence"/>
</dbReference>
<evidence type="ECO:0000256" key="9">
    <source>
        <dbReference type="ARBA" id="ARBA00023292"/>
    </source>
</evidence>
<evidence type="ECO:0000256" key="2">
    <source>
        <dbReference type="ARBA" id="ARBA00022536"/>
    </source>
</evidence>
<dbReference type="InterPro" id="IPR001881">
    <property type="entry name" value="EGF-like_Ca-bd_dom"/>
</dbReference>
<evidence type="ECO:0000256" key="7">
    <source>
        <dbReference type="ARBA" id="ARBA00023170"/>
    </source>
</evidence>
<evidence type="ECO:0000256" key="6">
    <source>
        <dbReference type="ARBA" id="ARBA00023157"/>
    </source>
</evidence>
<dbReference type="InterPro" id="IPR024731">
    <property type="entry name" value="NELL2-like_EGF"/>
</dbReference>
<feature type="domain" description="EGF-like" evidence="13">
    <location>
        <begin position="712"/>
        <end position="751"/>
    </location>
</feature>
<feature type="domain" description="EGF-like" evidence="13">
    <location>
        <begin position="2443"/>
        <end position="2480"/>
    </location>
</feature>
<dbReference type="PROSITE" id="PS01248">
    <property type="entry name" value="EGF_LAM_1"/>
    <property type="match status" value="2"/>
</dbReference>
<dbReference type="Pfam" id="PF24887">
    <property type="entry name" value="EGF_STAB1-2"/>
    <property type="match status" value="1"/>
</dbReference>
<dbReference type="SUPFAM" id="SSF57196">
    <property type="entry name" value="EGF/Laminin"/>
    <property type="match status" value="1"/>
</dbReference>
<feature type="disulfide bond" evidence="10">
    <location>
        <begin position="1779"/>
        <end position="1788"/>
    </location>
</feature>
<dbReference type="InterPro" id="IPR016186">
    <property type="entry name" value="C-type_lectin-like/link_sf"/>
</dbReference>
<dbReference type="SMART" id="SM00180">
    <property type="entry name" value="EGF_Lam"/>
    <property type="match status" value="3"/>
</dbReference>